<comment type="caution">
    <text evidence="1">The sequence shown here is derived from an EMBL/GenBank/DDBJ whole genome shotgun (WGS) entry which is preliminary data.</text>
</comment>
<protein>
    <submittedName>
        <fullName evidence="1">Disease resistance protein</fullName>
    </submittedName>
</protein>
<dbReference type="EMBL" id="CM045760">
    <property type="protein sequence ID" value="KAI8026255.1"/>
    <property type="molecule type" value="Genomic_DNA"/>
</dbReference>
<reference evidence="1 2" key="1">
    <citation type="journal article" date="2022" name="Plant J.">
        <title>Chromosome-level genome of Camellia lanceoleosa provides a valuable resource for understanding genome evolution and self-incompatibility.</title>
        <authorList>
            <person name="Gong W."/>
            <person name="Xiao S."/>
            <person name="Wang L."/>
            <person name="Liao Z."/>
            <person name="Chang Y."/>
            <person name="Mo W."/>
            <person name="Hu G."/>
            <person name="Li W."/>
            <person name="Zhao G."/>
            <person name="Zhu H."/>
            <person name="Hu X."/>
            <person name="Ji K."/>
            <person name="Xiang X."/>
            <person name="Song Q."/>
            <person name="Yuan D."/>
            <person name="Jin S."/>
            <person name="Zhang L."/>
        </authorList>
    </citation>
    <scope>NUCLEOTIDE SEQUENCE [LARGE SCALE GENOMIC DNA]</scope>
    <source>
        <strain evidence="1">SQ_2022a</strain>
    </source>
</reference>
<evidence type="ECO:0000313" key="1">
    <source>
        <dbReference type="EMBL" id="KAI8026255.1"/>
    </source>
</evidence>
<keyword evidence="2" id="KW-1185">Reference proteome</keyword>
<accession>A0ACC0ILB9</accession>
<sequence>MVKVIELLEDSNQLGSILVDQPSNSYQADSTKYKKFSTLQMPLEETLDFFEKDKVKGIAISGMMGTGKTAIMKNLNNHEEVAKRFDMVMWIKVSAGEGN</sequence>
<proteinExistence type="predicted"/>
<dbReference type="Proteomes" id="UP001060215">
    <property type="component" value="Chromosome 3"/>
</dbReference>
<organism evidence="1 2">
    <name type="scientific">Camellia lanceoleosa</name>
    <dbReference type="NCBI Taxonomy" id="1840588"/>
    <lineage>
        <taxon>Eukaryota</taxon>
        <taxon>Viridiplantae</taxon>
        <taxon>Streptophyta</taxon>
        <taxon>Embryophyta</taxon>
        <taxon>Tracheophyta</taxon>
        <taxon>Spermatophyta</taxon>
        <taxon>Magnoliopsida</taxon>
        <taxon>eudicotyledons</taxon>
        <taxon>Gunneridae</taxon>
        <taxon>Pentapetalae</taxon>
        <taxon>asterids</taxon>
        <taxon>Ericales</taxon>
        <taxon>Theaceae</taxon>
        <taxon>Camellia</taxon>
    </lineage>
</organism>
<name>A0ACC0ILB9_9ERIC</name>
<evidence type="ECO:0000313" key="2">
    <source>
        <dbReference type="Proteomes" id="UP001060215"/>
    </source>
</evidence>
<gene>
    <name evidence="1" type="ORF">LOK49_LG02G02709</name>
</gene>